<protein>
    <submittedName>
        <fullName evidence="1">Uncharacterized protein</fullName>
    </submittedName>
</protein>
<gene>
    <name evidence="1" type="ORF">ST47_g3820</name>
</gene>
<sequence>MADMTDRDEATVLPARGPRRSRLPGFLRVPILVVLSLGINTLLWQTAANFLPPELGYVSKVPRDDDVYSVYSPVARLATRVLTLYATWAVGYDFYDVSMLTLLTNTPYAYLLATYYQISTLTVAAHMNIEVLSIAIPTYLLRPKSPAHRAGVPLRNRFLINSVQVQLSNALLAVCVYVVVIWGGLKTGWMNYFLITFFDIPTLEAAHLETPVSIAAKIFTAGFAARGFLLNPSIAAQVHSGQATPVANFDASTADLHATLKHNFWYFGRRTRTLIQQTWILSFFLVANTVQRCMTLNGAEFNGAAGYAGIWAVANVIIAAWYAWVGDTSTDYIVN</sequence>
<comment type="caution">
    <text evidence="1">The sequence shown here is derived from an EMBL/GenBank/DDBJ whole genome shotgun (WGS) entry which is preliminary data.</text>
</comment>
<name>A0A163GVG7_DIDRA</name>
<dbReference type="OrthoDB" id="5394254at2759"/>
<proteinExistence type="predicted"/>
<evidence type="ECO:0000313" key="1">
    <source>
        <dbReference type="EMBL" id="KZM25034.1"/>
    </source>
</evidence>
<keyword evidence="2" id="KW-1185">Reference proteome</keyword>
<accession>A0A163GVG7</accession>
<dbReference type="Proteomes" id="UP000076837">
    <property type="component" value="Unassembled WGS sequence"/>
</dbReference>
<dbReference type="AlphaFoldDB" id="A0A163GVG7"/>
<organism evidence="1 2">
    <name type="scientific">Didymella rabiei</name>
    <name type="common">Chickpea ascochyta blight fungus</name>
    <name type="synonym">Mycosphaerella rabiei</name>
    <dbReference type="NCBI Taxonomy" id="5454"/>
    <lineage>
        <taxon>Eukaryota</taxon>
        <taxon>Fungi</taxon>
        <taxon>Dikarya</taxon>
        <taxon>Ascomycota</taxon>
        <taxon>Pezizomycotina</taxon>
        <taxon>Dothideomycetes</taxon>
        <taxon>Pleosporomycetidae</taxon>
        <taxon>Pleosporales</taxon>
        <taxon>Pleosporineae</taxon>
        <taxon>Didymellaceae</taxon>
        <taxon>Ascochyta</taxon>
    </lineage>
</organism>
<evidence type="ECO:0000313" key="2">
    <source>
        <dbReference type="Proteomes" id="UP000076837"/>
    </source>
</evidence>
<dbReference type="EMBL" id="JYNV01000143">
    <property type="protein sequence ID" value="KZM25034.1"/>
    <property type="molecule type" value="Genomic_DNA"/>
</dbReference>
<reference evidence="1 2" key="1">
    <citation type="journal article" date="2016" name="Sci. Rep.">
        <title>Draft genome sequencing and secretome analysis of fungal phytopathogen Ascochyta rabiei provides insight into the necrotrophic effector repertoire.</title>
        <authorList>
            <person name="Verma S."/>
            <person name="Gazara R.K."/>
            <person name="Nizam S."/>
            <person name="Parween S."/>
            <person name="Chattopadhyay D."/>
            <person name="Verma P.K."/>
        </authorList>
    </citation>
    <scope>NUCLEOTIDE SEQUENCE [LARGE SCALE GENOMIC DNA]</scope>
    <source>
        <strain evidence="1 2">ArDII</strain>
    </source>
</reference>